<dbReference type="InterPro" id="IPR008012">
    <property type="entry name" value="Ump1"/>
</dbReference>
<dbReference type="GO" id="GO:0000502">
    <property type="term" value="C:proteasome complex"/>
    <property type="evidence" value="ECO:0007669"/>
    <property type="project" value="UniProtKB-KW"/>
</dbReference>
<accession>A0A6M2DKZ3</accession>
<keyword evidence="1" id="KW-0143">Chaperone</keyword>
<dbReference type="GO" id="GO:0005634">
    <property type="term" value="C:nucleus"/>
    <property type="evidence" value="ECO:0007669"/>
    <property type="project" value="TreeGrafter"/>
</dbReference>
<name>A0A6M2DKZ3_XENCH</name>
<evidence type="ECO:0000256" key="1">
    <source>
        <dbReference type="ARBA" id="ARBA00023186"/>
    </source>
</evidence>
<keyword evidence="3" id="KW-0647">Proteasome</keyword>
<dbReference type="PANTHER" id="PTHR12828:SF3">
    <property type="entry name" value="PROTEASOME MATURATION PROTEIN"/>
    <property type="match status" value="1"/>
</dbReference>
<proteinExistence type="inferred from homology"/>
<evidence type="ECO:0000313" key="3">
    <source>
        <dbReference type="EMBL" id="NOV47003.1"/>
    </source>
</evidence>
<dbReference type="EMBL" id="GIIL01003277">
    <property type="protein sequence ID" value="NOV47003.1"/>
    <property type="molecule type" value="Transcribed_RNA"/>
</dbReference>
<dbReference type="PANTHER" id="PTHR12828">
    <property type="entry name" value="PROTEASOME MATURATION PROTEIN UMP1"/>
    <property type="match status" value="1"/>
</dbReference>
<dbReference type="Pfam" id="PF05348">
    <property type="entry name" value="UMP1"/>
    <property type="match status" value="1"/>
</dbReference>
<dbReference type="AlphaFoldDB" id="A0A6M2DKZ3"/>
<comment type="similarity">
    <text evidence="2">Belongs to the POMP/UMP1 family.</text>
</comment>
<organism evidence="3">
    <name type="scientific">Xenopsylla cheopis</name>
    <name type="common">Oriental rat flea</name>
    <name type="synonym">Pulex cheopis</name>
    <dbReference type="NCBI Taxonomy" id="163159"/>
    <lineage>
        <taxon>Eukaryota</taxon>
        <taxon>Metazoa</taxon>
        <taxon>Ecdysozoa</taxon>
        <taxon>Arthropoda</taxon>
        <taxon>Hexapoda</taxon>
        <taxon>Insecta</taxon>
        <taxon>Pterygota</taxon>
        <taxon>Neoptera</taxon>
        <taxon>Endopterygota</taxon>
        <taxon>Siphonaptera</taxon>
        <taxon>Pulicidae</taxon>
        <taxon>Xenopsyllinae</taxon>
        <taxon>Xenopsylla</taxon>
    </lineage>
</organism>
<protein>
    <submittedName>
        <fullName evidence="3">Putative proteasome maturation protein pseudomyrmex gracilis</fullName>
    </submittedName>
</protein>
<dbReference type="GO" id="GO:0043248">
    <property type="term" value="P:proteasome assembly"/>
    <property type="evidence" value="ECO:0007669"/>
    <property type="project" value="InterPro"/>
</dbReference>
<evidence type="ECO:0000256" key="2">
    <source>
        <dbReference type="ARBA" id="ARBA00043974"/>
    </source>
</evidence>
<dbReference type="GO" id="GO:0005737">
    <property type="term" value="C:cytoplasm"/>
    <property type="evidence" value="ECO:0007669"/>
    <property type="project" value="TreeGrafter"/>
</dbReference>
<reference evidence="3" key="1">
    <citation type="submission" date="2020-03" db="EMBL/GenBank/DDBJ databases">
        <title>Transcriptomic Profiling of the Digestive Tract of the Rat Flea, Xenopsylla cheopis, Following Blood Feeding and Infection with Yersinia pestis.</title>
        <authorList>
            <person name="Bland D.M."/>
            <person name="Martens C.A."/>
            <person name="Virtaneva K."/>
            <person name="Kanakabandi K."/>
            <person name="Long D."/>
            <person name="Rosenke R."/>
            <person name="Saturday G.A."/>
            <person name="Hoyt F.H."/>
            <person name="Bruno D.P."/>
            <person name="Ribeiro J.M.C."/>
            <person name="Hinnebusch J."/>
        </authorList>
    </citation>
    <scope>NUCLEOTIDE SEQUENCE</scope>
</reference>
<sequence length="144" mass="16357">MSFRLPSVKPIYEKPDSFGFHNDGPYEMSNSMLTGKDNQKAKLGLSHPLEQSERTYRKNQEKLTMAMLRNTQGLHAPLRLAMEMKLVSNAGHLQCLPNHRHNLHLDVLTGRDTEIAFEDIFNNGEYPEISGQPHAIMEKSLGLL</sequence>